<proteinExistence type="inferred from homology"/>
<dbReference type="SUPFAM" id="SSF161098">
    <property type="entry name" value="MetI-like"/>
    <property type="match status" value="1"/>
</dbReference>
<feature type="domain" description="ABC transmembrane type-1" evidence="8">
    <location>
        <begin position="76"/>
        <end position="265"/>
    </location>
</feature>
<evidence type="ECO:0000313" key="9">
    <source>
        <dbReference type="EMBL" id="MEQ4485330.1"/>
    </source>
</evidence>
<keyword evidence="5 7" id="KW-1133">Transmembrane helix</keyword>
<protein>
    <submittedName>
        <fullName evidence="9">Carbohydrate ABC transporter permease</fullName>
    </submittedName>
</protein>
<comment type="subcellular location">
    <subcellularLocation>
        <location evidence="1 7">Cell membrane</location>
        <topology evidence="1 7">Multi-pass membrane protein</topology>
    </subcellularLocation>
</comment>
<feature type="transmembrane region" description="Helical" evidence="7">
    <location>
        <begin position="144"/>
        <end position="165"/>
    </location>
</feature>
<feature type="transmembrane region" description="Helical" evidence="7">
    <location>
        <begin position="12"/>
        <end position="32"/>
    </location>
</feature>
<evidence type="ECO:0000256" key="1">
    <source>
        <dbReference type="ARBA" id="ARBA00004651"/>
    </source>
</evidence>
<dbReference type="Proteomes" id="UP001493487">
    <property type="component" value="Unassembled WGS sequence"/>
</dbReference>
<dbReference type="Gene3D" id="1.10.3720.10">
    <property type="entry name" value="MetI-like"/>
    <property type="match status" value="1"/>
</dbReference>
<dbReference type="PROSITE" id="PS50928">
    <property type="entry name" value="ABC_TM1"/>
    <property type="match status" value="1"/>
</dbReference>
<keyword evidence="10" id="KW-1185">Reference proteome</keyword>
<evidence type="ECO:0000256" key="3">
    <source>
        <dbReference type="ARBA" id="ARBA00022475"/>
    </source>
</evidence>
<evidence type="ECO:0000256" key="2">
    <source>
        <dbReference type="ARBA" id="ARBA00022448"/>
    </source>
</evidence>
<evidence type="ECO:0000313" key="10">
    <source>
        <dbReference type="Proteomes" id="UP001493487"/>
    </source>
</evidence>
<dbReference type="InterPro" id="IPR035906">
    <property type="entry name" value="MetI-like_sf"/>
</dbReference>
<keyword evidence="6 7" id="KW-0472">Membrane</keyword>
<evidence type="ECO:0000256" key="4">
    <source>
        <dbReference type="ARBA" id="ARBA00022692"/>
    </source>
</evidence>
<sequence>MASTKPIKEIAYYALHILIVLAIVSPLLFALVSSVRPLNDIFKYVSPVTWRTFIPTEITLQAYVDLFKEWAFGTILFNTLLVAVATVLFGIIIGSMAAFSFAKFEFKGKSLLFGFVLLTFMIPFEVIAIPLYRLIDQLNWIDSYYALIVPAVANGLVIFLYRQFFMDLPNALIESALLDGARWWKIYTAIIMPLCKPVSISAGLMLFISQWESFLWPLLVTHSQKFRVIQVALSDFTTEHSTLWNEMFAMAVIAVIIPILILLPLQRYFVQGVTNTGIKE</sequence>
<name>A0ABV1KZ43_9BACL</name>
<gene>
    <name evidence="9" type="ORF">QJS35_23355</name>
</gene>
<keyword evidence="2 7" id="KW-0813">Transport</keyword>
<feature type="transmembrane region" description="Helical" evidence="7">
    <location>
        <begin position="186"/>
        <end position="208"/>
    </location>
</feature>
<accession>A0ABV1KZ43</accession>
<evidence type="ECO:0000256" key="5">
    <source>
        <dbReference type="ARBA" id="ARBA00022989"/>
    </source>
</evidence>
<comment type="caution">
    <text evidence="9">The sequence shown here is derived from an EMBL/GenBank/DDBJ whole genome shotgun (WGS) entry which is preliminary data.</text>
</comment>
<reference evidence="9 10" key="1">
    <citation type="journal article" date="2023" name="Genome Announc.">
        <title>Pan-Genome Analyses of the Genus Cohnella and Proposal of the Novel Species Cohnella silvisoli sp. nov., Isolated from Forest Soil.</title>
        <authorList>
            <person name="Wang C."/>
            <person name="Mao L."/>
            <person name="Bao G."/>
            <person name="Zhu H."/>
        </authorList>
    </citation>
    <scope>NUCLEOTIDE SEQUENCE [LARGE SCALE GENOMIC DNA]</scope>
    <source>
        <strain evidence="9 10">NL03-T5-1</strain>
    </source>
</reference>
<evidence type="ECO:0000256" key="6">
    <source>
        <dbReference type="ARBA" id="ARBA00023136"/>
    </source>
</evidence>
<organism evidence="9 10">
    <name type="scientific">Cohnella silvisoli</name>
    <dbReference type="NCBI Taxonomy" id="2873699"/>
    <lineage>
        <taxon>Bacteria</taxon>
        <taxon>Bacillati</taxon>
        <taxon>Bacillota</taxon>
        <taxon>Bacilli</taxon>
        <taxon>Bacillales</taxon>
        <taxon>Paenibacillaceae</taxon>
        <taxon>Cohnella</taxon>
    </lineage>
</organism>
<dbReference type="PANTHER" id="PTHR43744:SF8">
    <property type="entry name" value="SN-GLYCEROL-3-PHOSPHATE TRANSPORT SYSTEM PERMEASE PROTEIN UGPE"/>
    <property type="match status" value="1"/>
</dbReference>
<evidence type="ECO:0000259" key="8">
    <source>
        <dbReference type="PROSITE" id="PS50928"/>
    </source>
</evidence>
<feature type="transmembrane region" description="Helical" evidence="7">
    <location>
        <begin position="111"/>
        <end position="132"/>
    </location>
</feature>
<feature type="transmembrane region" description="Helical" evidence="7">
    <location>
        <begin position="247"/>
        <end position="265"/>
    </location>
</feature>
<feature type="transmembrane region" description="Helical" evidence="7">
    <location>
        <begin position="75"/>
        <end position="99"/>
    </location>
</feature>
<dbReference type="InterPro" id="IPR000515">
    <property type="entry name" value="MetI-like"/>
</dbReference>
<evidence type="ECO:0000256" key="7">
    <source>
        <dbReference type="RuleBase" id="RU363032"/>
    </source>
</evidence>
<dbReference type="PANTHER" id="PTHR43744">
    <property type="entry name" value="ABC TRANSPORTER PERMEASE PROTEIN MG189-RELATED-RELATED"/>
    <property type="match status" value="1"/>
</dbReference>
<keyword evidence="3" id="KW-1003">Cell membrane</keyword>
<keyword evidence="4 7" id="KW-0812">Transmembrane</keyword>
<dbReference type="Pfam" id="PF00528">
    <property type="entry name" value="BPD_transp_1"/>
    <property type="match status" value="1"/>
</dbReference>
<comment type="similarity">
    <text evidence="7">Belongs to the binding-protein-dependent transport system permease family.</text>
</comment>
<dbReference type="CDD" id="cd06261">
    <property type="entry name" value="TM_PBP2"/>
    <property type="match status" value="1"/>
</dbReference>
<dbReference type="EMBL" id="JASKHM010000014">
    <property type="protein sequence ID" value="MEQ4485330.1"/>
    <property type="molecule type" value="Genomic_DNA"/>
</dbReference>
<dbReference type="RefSeq" id="WP_232187244.1">
    <property type="nucleotide sequence ID" value="NZ_JAIOAP010000012.1"/>
</dbReference>